<accession>A0A815WWS8</accession>
<gene>
    <name evidence="1" type="ORF">EDS130_LOCUS45991</name>
    <name evidence="2" type="ORF">XAT740_LOCUS51564</name>
</gene>
<dbReference type="Proteomes" id="UP000663852">
    <property type="component" value="Unassembled WGS sequence"/>
</dbReference>
<dbReference type="OrthoDB" id="10051983at2759"/>
<evidence type="ECO:0000313" key="4">
    <source>
        <dbReference type="Proteomes" id="UP000663852"/>
    </source>
</evidence>
<dbReference type="SUPFAM" id="SSF69318">
    <property type="entry name" value="Integrin alpha N-terminal domain"/>
    <property type="match status" value="1"/>
</dbReference>
<protein>
    <submittedName>
        <fullName evidence="1">Uncharacterized protein</fullName>
    </submittedName>
</protein>
<dbReference type="EMBL" id="CAJNOJ010001410">
    <property type="protein sequence ID" value="CAF1550801.1"/>
    <property type="molecule type" value="Genomic_DNA"/>
</dbReference>
<name>A0A815WWS8_ADIRI</name>
<evidence type="ECO:0000313" key="1">
    <source>
        <dbReference type="EMBL" id="CAF1550801.1"/>
    </source>
</evidence>
<comment type="caution">
    <text evidence="1">The sequence shown here is derived from an EMBL/GenBank/DDBJ whole genome shotgun (WGS) entry which is preliminary data.</text>
</comment>
<sequence>MITDISYKSSTSISASTIHPRCEELTFVLAGIYEIFSNAFSIGIGDFNNDKNLDIIISNWNNNQFDLFFGYGNGSFGSHKIYSTIGLIYFIAVDNTNNDIIILIMKLIKLVF</sequence>
<evidence type="ECO:0000313" key="2">
    <source>
        <dbReference type="EMBL" id="CAF1630463.1"/>
    </source>
</evidence>
<reference evidence="1" key="1">
    <citation type="submission" date="2021-02" db="EMBL/GenBank/DDBJ databases">
        <authorList>
            <person name="Nowell W R."/>
        </authorList>
    </citation>
    <scope>NUCLEOTIDE SEQUENCE</scope>
</reference>
<evidence type="ECO:0000313" key="3">
    <source>
        <dbReference type="Proteomes" id="UP000663828"/>
    </source>
</evidence>
<keyword evidence="3" id="KW-1185">Reference proteome</keyword>
<dbReference type="AlphaFoldDB" id="A0A815WWS8"/>
<proteinExistence type="predicted"/>
<organism evidence="1 4">
    <name type="scientific">Adineta ricciae</name>
    <name type="common">Rotifer</name>
    <dbReference type="NCBI Taxonomy" id="249248"/>
    <lineage>
        <taxon>Eukaryota</taxon>
        <taxon>Metazoa</taxon>
        <taxon>Spiralia</taxon>
        <taxon>Gnathifera</taxon>
        <taxon>Rotifera</taxon>
        <taxon>Eurotatoria</taxon>
        <taxon>Bdelloidea</taxon>
        <taxon>Adinetida</taxon>
        <taxon>Adinetidae</taxon>
        <taxon>Adineta</taxon>
    </lineage>
</organism>
<dbReference type="EMBL" id="CAJNOR010008235">
    <property type="protein sequence ID" value="CAF1630463.1"/>
    <property type="molecule type" value="Genomic_DNA"/>
</dbReference>
<dbReference type="InterPro" id="IPR028994">
    <property type="entry name" value="Integrin_alpha_N"/>
</dbReference>
<dbReference type="Proteomes" id="UP000663828">
    <property type="component" value="Unassembled WGS sequence"/>
</dbReference>